<proteinExistence type="predicted"/>
<sequence length="78" mass="8805">MLLLVFRHDAHVKLISYTDLPGTDAELLDLGTNLFYLKRTLHGLSRNCMSLLVFRHGAHVNLISYTDLPGTDPELLDL</sequence>
<name>A0A8T2Z465_POPDE</name>
<comment type="caution">
    <text evidence="1">The sequence shown here is derived from an EMBL/GenBank/DDBJ whole genome shotgun (WGS) entry which is preliminary data.</text>
</comment>
<protein>
    <submittedName>
        <fullName evidence="1">Uncharacterized protein</fullName>
    </submittedName>
</protein>
<accession>A0A8T2Z465</accession>
<evidence type="ECO:0000313" key="2">
    <source>
        <dbReference type="Proteomes" id="UP000807159"/>
    </source>
</evidence>
<organism evidence="1 2">
    <name type="scientific">Populus deltoides</name>
    <name type="common">Eastern poplar</name>
    <name type="synonym">Eastern cottonwood</name>
    <dbReference type="NCBI Taxonomy" id="3696"/>
    <lineage>
        <taxon>Eukaryota</taxon>
        <taxon>Viridiplantae</taxon>
        <taxon>Streptophyta</taxon>
        <taxon>Embryophyta</taxon>
        <taxon>Tracheophyta</taxon>
        <taxon>Spermatophyta</taxon>
        <taxon>Magnoliopsida</taxon>
        <taxon>eudicotyledons</taxon>
        <taxon>Gunneridae</taxon>
        <taxon>Pentapetalae</taxon>
        <taxon>rosids</taxon>
        <taxon>fabids</taxon>
        <taxon>Malpighiales</taxon>
        <taxon>Salicaceae</taxon>
        <taxon>Saliceae</taxon>
        <taxon>Populus</taxon>
    </lineage>
</organism>
<evidence type="ECO:0000313" key="1">
    <source>
        <dbReference type="EMBL" id="KAH8512100.1"/>
    </source>
</evidence>
<dbReference type="Proteomes" id="UP000807159">
    <property type="component" value="Chromosome 4"/>
</dbReference>
<feature type="non-terminal residue" evidence="1">
    <location>
        <position position="1"/>
    </location>
</feature>
<keyword evidence="2" id="KW-1185">Reference proteome</keyword>
<dbReference type="EMBL" id="JACEGQ020000004">
    <property type="protein sequence ID" value="KAH8512100.1"/>
    <property type="molecule type" value="Genomic_DNA"/>
</dbReference>
<reference evidence="1" key="1">
    <citation type="journal article" date="2021" name="J. Hered.">
        <title>Genome Assembly of Salicaceae Populus deltoides (Eastern Cottonwood) I-69 Based on Nanopore Sequencing and Hi-C Technologies.</title>
        <authorList>
            <person name="Bai S."/>
            <person name="Wu H."/>
            <person name="Zhang J."/>
            <person name="Pan Z."/>
            <person name="Zhao W."/>
            <person name="Li Z."/>
            <person name="Tong C."/>
        </authorList>
    </citation>
    <scope>NUCLEOTIDE SEQUENCE</scope>
    <source>
        <tissue evidence="1">Leaf</tissue>
    </source>
</reference>
<dbReference type="AlphaFoldDB" id="A0A8T2Z465"/>
<gene>
    <name evidence="1" type="ORF">H0E87_009343</name>
</gene>